<evidence type="ECO:0000256" key="1">
    <source>
        <dbReference type="ARBA" id="ARBA00022553"/>
    </source>
</evidence>
<organism evidence="6 7">
    <name type="scientific">Rhizobium giardinii</name>
    <dbReference type="NCBI Taxonomy" id="56731"/>
    <lineage>
        <taxon>Bacteria</taxon>
        <taxon>Pseudomonadati</taxon>
        <taxon>Pseudomonadota</taxon>
        <taxon>Alphaproteobacteria</taxon>
        <taxon>Hyphomicrobiales</taxon>
        <taxon>Rhizobiaceae</taxon>
        <taxon>Rhizobium/Agrobacterium group</taxon>
        <taxon>Rhizobium</taxon>
    </lineage>
</organism>
<dbReference type="PANTHER" id="PTHR44591:SF3">
    <property type="entry name" value="RESPONSE REGULATORY DOMAIN-CONTAINING PROTEIN"/>
    <property type="match status" value="1"/>
</dbReference>
<reference evidence="6 7" key="1">
    <citation type="submission" date="2020-08" db="EMBL/GenBank/DDBJ databases">
        <title>Genomic Encyclopedia of Type Strains, Phase IV (KMG-V): Genome sequencing to study the core and pangenomes of soil and plant-associated prokaryotes.</title>
        <authorList>
            <person name="Whitman W."/>
        </authorList>
    </citation>
    <scope>NUCLEOTIDE SEQUENCE [LARGE SCALE GENOMIC DNA]</scope>
    <source>
        <strain evidence="6 7">SEMIA 4084</strain>
    </source>
</reference>
<dbReference type="Pfam" id="PF00072">
    <property type="entry name" value="Response_reg"/>
    <property type="match status" value="1"/>
</dbReference>
<dbReference type="InterPro" id="IPR001789">
    <property type="entry name" value="Sig_transdc_resp-reg_receiver"/>
</dbReference>
<evidence type="ECO:0000259" key="5">
    <source>
        <dbReference type="PROSITE" id="PS50110"/>
    </source>
</evidence>
<evidence type="ECO:0000256" key="4">
    <source>
        <dbReference type="PROSITE-ProRule" id="PRU00169"/>
    </source>
</evidence>
<dbReference type="AlphaFoldDB" id="A0A7W8UAZ6"/>
<dbReference type="InterPro" id="IPR011006">
    <property type="entry name" value="CheY-like_superfamily"/>
</dbReference>
<keyword evidence="1 4" id="KW-0597">Phosphoprotein</keyword>
<gene>
    <name evidence="6" type="ORF">GGD55_002775</name>
</gene>
<keyword evidence="3" id="KW-0804">Transcription</keyword>
<evidence type="ECO:0000256" key="3">
    <source>
        <dbReference type="ARBA" id="ARBA00023163"/>
    </source>
</evidence>
<evidence type="ECO:0000256" key="2">
    <source>
        <dbReference type="ARBA" id="ARBA00023015"/>
    </source>
</evidence>
<dbReference type="Proteomes" id="UP000585507">
    <property type="component" value="Unassembled WGS sequence"/>
</dbReference>
<accession>A0A7W8UAZ6</accession>
<dbReference type="GO" id="GO:0000160">
    <property type="term" value="P:phosphorelay signal transduction system"/>
    <property type="evidence" value="ECO:0007669"/>
    <property type="project" value="InterPro"/>
</dbReference>
<dbReference type="RefSeq" id="WP_018327628.1">
    <property type="nucleotide sequence ID" value="NZ_JACHBK010000005.1"/>
</dbReference>
<feature type="modified residue" description="4-aspartylphosphate" evidence="4">
    <location>
        <position position="56"/>
    </location>
</feature>
<dbReference type="SMART" id="SM00448">
    <property type="entry name" value="REC"/>
    <property type="match status" value="1"/>
</dbReference>
<evidence type="ECO:0000313" key="7">
    <source>
        <dbReference type="Proteomes" id="UP000585507"/>
    </source>
</evidence>
<proteinExistence type="predicted"/>
<dbReference type="EMBL" id="JACHBK010000005">
    <property type="protein sequence ID" value="MBB5536071.1"/>
    <property type="molecule type" value="Genomic_DNA"/>
</dbReference>
<feature type="domain" description="Response regulatory" evidence="5">
    <location>
        <begin position="6"/>
        <end position="116"/>
    </location>
</feature>
<keyword evidence="7" id="KW-1185">Reference proteome</keyword>
<dbReference type="InterPro" id="IPR050595">
    <property type="entry name" value="Bact_response_regulator"/>
</dbReference>
<evidence type="ECO:0000313" key="6">
    <source>
        <dbReference type="EMBL" id="MBB5536071.1"/>
    </source>
</evidence>
<sequence length="120" mass="12967">MAGQPRVLIVEDEWLVAEDYSSTLRAAGYGIVGPTPSVEKALALIADTEIRVALLDINLNRETSYPVAERLAECNIPFAFMTGYATYDLPTSLSGRVVVSKPISEAALLATVRQLLVEAK</sequence>
<dbReference type="SUPFAM" id="SSF52172">
    <property type="entry name" value="CheY-like"/>
    <property type="match status" value="1"/>
</dbReference>
<dbReference type="PANTHER" id="PTHR44591">
    <property type="entry name" value="STRESS RESPONSE REGULATOR PROTEIN 1"/>
    <property type="match status" value="1"/>
</dbReference>
<dbReference type="Gene3D" id="3.40.50.2300">
    <property type="match status" value="1"/>
</dbReference>
<dbReference type="PROSITE" id="PS50110">
    <property type="entry name" value="RESPONSE_REGULATORY"/>
    <property type="match status" value="1"/>
</dbReference>
<keyword evidence="2" id="KW-0805">Transcription regulation</keyword>
<comment type="caution">
    <text evidence="6">The sequence shown here is derived from an EMBL/GenBank/DDBJ whole genome shotgun (WGS) entry which is preliminary data.</text>
</comment>
<name>A0A7W8UAZ6_9HYPH</name>
<protein>
    <submittedName>
        <fullName evidence="6">CheY-like chemotaxis protein</fullName>
    </submittedName>
</protein>